<reference evidence="1" key="1">
    <citation type="journal article" date="2019" name="Sci. Rep.">
        <title>Draft genome of Tanacetum cinerariifolium, the natural source of mosquito coil.</title>
        <authorList>
            <person name="Yamashiro T."/>
            <person name="Shiraishi A."/>
            <person name="Satake H."/>
            <person name="Nakayama K."/>
        </authorList>
    </citation>
    <scope>NUCLEOTIDE SEQUENCE</scope>
</reference>
<organism evidence="1">
    <name type="scientific">Tanacetum cinerariifolium</name>
    <name type="common">Dalmatian daisy</name>
    <name type="synonym">Chrysanthemum cinerariifolium</name>
    <dbReference type="NCBI Taxonomy" id="118510"/>
    <lineage>
        <taxon>Eukaryota</taxon>
        <taxon>Viridiplantae</taxon>
        <taxon>Streptophyta</taxon>
        <taxon>Embryophyta</taxon>
        <taxon>Tracheophyta</taxon>
        <taxon>Spermatophyta</taxon>
        <taxon>Magnoliopsida</taxon>
        <taxon>eudicotyledons</taxon>
        <taxon>Gunneridae</taxon>
        <taxon>Pentapetalae</taxon>
        <taxon>asterids</taxon>
        <taxon>campanulids</taxon>
        <taxon>Asterales</taxon>
        <taxon>Asteraceae</taxon>
        <taxon>Asteroideae</taxon>
        <taxon>Anthemideae</taxon>
        <taxon>Anthemidinae</taxon>
        <taxon>Tanacetum</taxon>
    </lineage>
</organism>
<dbReference type="AlphaFoldDB" id="A0A699SA93"/>
<protein>
    <submittedName>
        <fullName evidence="1">Uncharacterized protein</fullName>
    </submittedName>
</protein>
<comment type="caution">
    <text evidence="1">The sequence shown here is derived from an EMBL/GenBank/DDBJ whole genome shotgun (WGS) entry which is preliminary data.</text>
</comment>
<proteinExistence type="predicted"/>
<accession>A0A699SA93</accession>
<dbReference type="EMBL" id="BKCJ011148908">
    <property type="protein sequence ID" value="GFC94476.1"/>
    <property type="molecule type" value="Genomic_DNA"/>
</dbReference>
<gene>
    <name evidence="1" type="ORF">Tci_866446</name>
</gene>
<name>A0A699SA93_TANCI</name>
<evidence type="ECO:0000313" key="1">
    <source>
        <dbReference type="EMBL" id="GFC94476.1"/>
    </source>
</evidence>
<sequence length="108" mass="11130">MIGLLIGCEDPIVIPLNRLVYGVTTLAVVKIAQTVGKLPLTVGTPTVRRTSLGETLAAAPLLVKIFIASIELSTLTISSVSLLPSLVLLSAPNSSPVYIIPPVIGATS</sequence>